<dbReference type="InterPro" id="IPR014784">
    <property type="entry name" value="Cu2_ascorb_mOase-like_C"/>
</dbReference>
<dbReference type="PANTHER" id="PTHR39319:SF1">
    <property type="entry name" value="SI:DKEY-256H2.1"/>
    <property type="match status" value="1"/>
</dbReference>
<evidence type="ECO:0000259" key="3">
    <source>
        <dbReference type="SMART" id="SM01290"/>
    </source>
</evidence>
<sequence length="665" mass="74691">MTQRLSAPVCVLFFCCFTVNFNAEVALQNRAVDDSVYLRTEARERSGLPGFDPGDPAPHFRVKTLNGEFVYPLTGKNNYSVIIHAFTNKSAFLECLWTSNSSLSDLIDFLPVSAEVLFLSFDDSAAQDVLWMREQVYRVASAAAHRGKEILSRLHFSPMPVYTLGNWIPRVLYSWGCGGHNCGLAQTLFTSPDWNVPVIAKRLNARYDWLNGRWEKVQYTVVEAGDGCQPFPAAAGAVAWVSESGCSFFTKIKAMADSKAMGVLVYALPGNPIQDMNCAGDECKTTLNIPAAMLHFQPAVTQTLLSGKPVNVTFQVTPSPNFFIAIDQQGALAEMGWFLYPTFRFMSWQAEWFDFRADLLERINRPAAVIPVFYNALMQGDAGAQAVVKLPKDLLEFDVLELDAALSCPGRRDETCAHWDHTVQLFVCCDHFSPHCNMELGRWITAFRRGTGRWVTDVSPLLPLLNSERCTLVMKTPPWAMPWITSLNLRFSHSNRSGNAREQLYPFKLMFLYKGGTFDRDYNSRYQEIQFTVPPSTKKVELYAVITGHGSDDNNCGEFCVTSHFFLVNSVRNNSLTFHTADLPLGCAARAKEGAVPNEHGTWLYGRGGWCDGLQVDPWRVDLTPQLDLNASNTILYFGLYDGRNPNPTRDPGYIIMYSYLIFYK</sequence>
<dbReference type="Pfam" id="PF09112">
    <property type="entry name" value="N-glycanase_N"/>
    <property type="match status" value="2"/>
</dbReference>
<accession>A0A556TLU5</accession>
<evidence type="ECO:0000256" key="2">
    <source>
        <dbReference type="SAM" id="SignalP"/>
    </source>
</evidence>
<dbReference type="AlphaFoldDB" id="A0A556TLU5"/>
<name>A0A556TLU5_BAGYA</name>
<dbReference type="Pfam" id="PF09113">
    <property type="entry name" value="N-glycanase_C"/>
    <property type="match status" value="1"/>
</dbReference>
<protein>
    <recommendedName>
        <fullName evidence="3">Peptide-N-glycosidase F N-terminal domain-containing protein</fullName>
    </recommendedName>
</protein>
<evidence type="ECO:0000256" key="1">
    <source>
        <dbReference type="ARBA" id="ARBA00023157"/>
    </source>
</evidence>
<feature type="chain" id="PRO_5022094398" description="Peptide-N-glycosidase F N-terminal domain-containing protein" evidence="2">
    <location>
        <begin position="24"/>
        <end position="665"/>
    </location>
</feature>
<comment type="caution">
    <text evidence="4">The sequence shown here is derived from an EMBL/GenBank/DDBJ whole genome shotgun (WGS) entry which is preliminary data.</text>
</comment>
<dbReference type="OrthoDB" id="406745at2759"/>
<dbReference type="InterPro" id="IPR008977">
    <property type="entry name" value="PHM/PNGase_F_dom_sf"/>
</dbReference>
<reference evidence="4 5" key="1">
    <citation type="journal article" date="2019" name="Genome Biol. Evol.">
        <title>Whole-Genome Sequencing of the Giant Devil Catfish, Bagarius yarrelli.</title>
        <authorList>
            <person name="Jiang W."/>
            <person name="Lv Y."/>
            <person name="Cheng L."/>
            <person name="Yang K."/>
            <person name="Chao B."/>
            <person name="Wang X."/>
            <person name="Li Y."/>
            <person name="Pan X."/>
            <person name="You X."/>
            <person name="Zhang Y."/>
            <person name="Yang J."/>
            <person name="Li J."/>
            <person name="Zhang X."/>
            <person name="Liu S."/>
            <person name="Sun C."/>
            <person name="Yang J."/>
            <person name="Shi Q."/>
        </authorList>
    </citation>
    <scope>NUCLEOTIDE SEQUENCE [LARGE SCALE GENOMIC DNA]</scope>
    <source>
        <strain evidence="4">JWS20170419001</strain>
        <tissue evidence="4">Muscle</tissue>
    </source>
</reference>
<dbReference type="Gene3D" id="2.60.120.230">
    <property type="match status" value="2"/>
</dbReference>
<dbReference type="Gene3D" id="3.50.30.30">
    <property type="match status" value="1"/>
</dbReference>
<keyword evidence="1" id="KW-1015">Disulfide bond</keyword>
<dbReference type="InterPro" id="IPR015196">
    <property type="entry name" value="PngaseF_N"/>
</dbReference>
<dbReference type="InterPro" id="IPR053251">
    <property type="entry name" value="N-glycanase"/>
</dbReference>
<feature type="domain" description="Peptide-N-glycosidase F N-terminal" evidence="3">
    <location>
        <begin position="369"/>
        <end position="491"/>
    </location>
</feature>
<dbReference type="SMART" id="SM01290">
    <property type="entry name" value="N-glycanase_N"/>
    <property type="match status" value="1"/>
</dbReference>
<proteinExistence type="predicted"/>
<evidence type="ECO:0000313" key="4">
    <source>
        <dbReference type="EMBL" id="TSK20129.1"/>
    </source>
</evidence>
<dbReference type="EMBL" id="VCAZ01000005">
    <property type="protein sequence ID" value="TSK20129.1"/>
    <property type="molecule type" value="Genomic_DNA"/>
</dbReference>
<keyword evidence="5" id="KW-1185">Reference proteome</keyword>
<dbReference type="Proteomes" id="UP000319801">
    <property type="component" value="Unassembled WGS sequence"/>
</dbReference>
<feature type="signal peptide" evidence="2">
    <location>
        <begin position="1"/>
        <end position="23"/>
    </location>
</feature>
<dbReference type="PANTHER" id="PTHR39319">
    <property type="entry name" value="SI:DKEY-256H2.1"/>
    <property type="match status" value="1"/>
</dbReference>
<keyword evidence="2" id="KW-0732">Signal</keyword>
<evidence type="ECO:0000313" key="5">
    <source>
        <dbReference type="Proteomes" id="UP000319801"/>
    </source>
</evidence>
<dbReference type="InterPro" id="IPR015197">
    <property type="entry name" value="PngaseF_C"/>
</dbReference>
<organism evidence="4 5">
    <name type="scientific">Bagarius yarrelli</name>
    <name type="common">Goonch</name>
    <name type="synonym">Bagrus yarrelli</name>
    <dbReference type="NCBI Taxonomy" id="175774"/>
    <lineage>
        <taxon>Eukaryota</taxon>
        <taxon>Metazoa</taxon>
        <taxon>Chordata</taxon>
        <taxon>Craniata</taxon>
        <taxon>Vertebrata</taxon>
        <taxon>Euteleostomi</taxon>
        <taxon>Actinopterygii</taxon>
        <taxon>Neopterygii</taxon>
        <taxon>Teleostei</taxon>
        <taxon>Ostariophysi</taxon>
        <taxon>Siluriformes</taxon>
        <taxon>Sisoridae</taxon>
        <taxon>Sisorinae</taxon>
        <taxon>Bagarius</taxon>
    </lineage>
</organism>
<dbReference type="GO" id="GO:0016715">
    <property type="term" value="F:oxidoreductase activity, acting on paired donors, with incorporation or reduction of molecular oxygen, reduced ascorbate as one donor, and incorporation of one atom of oxygen"/>
    <property type="evidence" value="ECO:0007669"/>
    <property type="project" value="InterPro"/>
</dbReference>
<gene>
    <name evidence="4" type="ORF">Baya_1677</name>
</gene>
<dbReference type="SUPFAM" id="SSF49742">
    <property type="entry name" value="PHM/PNGase F"/>
    <property type="match status" value="1"/>
</dbReference>